<dbReference type="RefSeq" id="XP_040761818.1">
    <property type="nucleotide sequence ID" value="XM_040913891.1"/>
</dbReference>
<dbReference type="GeneID" id="63830919"/>
<name>A0A165D3C8_9APHY</name>
<accession>A0A165D3C8</accession>
<evidence type="ECO:0000313" key="2">
    <source>
        <dbReference type="EMBL" id="KZT04078.1"/>
    </source>
</evidence>
<feature type="non-terminal residue" evidence="2">
    <location>
        <position position="1"/>
    </location>
</feature>
<dbReference type="InParanoid" id="A0A165D3C8"/>
<keyword evidence="3" id="KW-1185">Reference proteome</keyword>
<feature type="compositionally biased region" description="Acidic residues" evidence="1">
    <location>
        <begin position="65"/>
        <end position="100"/>
    </location>
</feature>
<evidence type="ECO:0000256" key="1">
    <source>
        <dbReference type="SAM" id="MobiDB-lite"/>
    </source>
</evidence>
<protein>
    <submittedName>
        <fullName evidence="2">Uncharacterized protein</fullName>
    </submittedName>
</protein>
<proteinExistence type="predicted"/>
<evidence type="ECO:0000313" key="3">
    <source>
        <dbReference type="Proteomes" id="UP000076871"/>
    </source>
</evidence>
<feature type="region of interest" description="Disordered" evidence="1">
    <location>
        <begin position="57"/>
        <end position="100"/>
    </location>
</feature>
<dbReference type="AlphaFoldDB" id="A0A165D3C8"/>
<gene>
    <name evidence="2" type="ORF">LAESUDRAFT_786426</name>
</gene>
<dbReference type="OrthoDB" id="3219745at2759"/>
<sequence>SRYIGPYIVLFCNRQGAYVLSKLDGAVLDRPIVAFWVIPFMARKKVTISEEMLDASESRLKEMSQVEDEGEEKPEVEDGEEESKSEEEDQQAEESNDGEK</sequence>
<dbReference type="EMBL" id="KV427639">
    <property type="protein sequence ID" value="KZT04078.1"/>
    <property type="molecule type" value="Genomic_DNA"/>
</dbReference>
<reference evidence="2 3" key="1">
    <citation type="journal article" date="2016" name="Mol. Biol. Evol.">
        <title>Comparative Genomics of Early-Diverging Mushroom-Forming Fungi Provides Insights into the Origins of Lignocellulose Decay Capabilities.</title>
        <authorList>
            <person name="Nagy L.G."/>
            <person name="Riley R."/>
            <person name="Tritt A."/>
            <person name="Adam C."/>
            <person name="Daum C."/>
            <person name="Floudas D."/>
            <person name="Sun H."/>
            <person name="Yadav J.S."/>
            <person name="Pangilinan J."/>
            <person name="Larsson K.H."/>
            <person name="Matsuura K."/>
            <person name="Barry K."/>
            <person name="Labutti K."/>
            <person name="Kuo R."/>
            <person name="Ohm R.A."/>
            <person name="Bhattacharya S.S."/>
            <person name="Shirouzu T."/>
            <person name="Yoshinaga Y."/>
            <person name="Martin F.M."/>
            <person name="Grigoriev I.V."/>
            <person name="Hibbett D.S."/>
        </authorList>
    </citation>
    <scope>NUCLEOTIDE SEQUENCE [LARGE SCALE GENOMIC DNA]</scope>
    <source>
        <strain evidence="2 3">93-53</strain>
    </source>
</reference>
<dbReference type="Proteomes" id="UP000076871">
    <property type="component" value="Unassembled WGS sequence"/>
</dbReference>
<organism evidence="2 3">
    <name type="scientific">Laetiporus sulphureus 93-53</name>
    <dbReference type="NCBI Taxonomy" id="1314785"/>
    <lineage>
        <taxon>Eukaryota</taxon>
        <taxon>Fungi</taxon>
        <taxon>Dikarya</taxon>
        <taxon>Basidiomycota</taxon>
        <taxon>Agaricomycotina</taxon>
        <taxon>Agaricomycetes</taxon>
        <taxon>Polyporales</taxon>
        <taxon>Laetiporus</taxon>
    </lineage>
</organism>